<dbReference type="InterPro" id="IPR018647">
    <property type="entry name" value="SLFN_3-like_DNA/RNA_helicase"/>
</dbReference>
<comment type="caution">
    <text evidence="2">The sequence shown here is derived from an EMBL/GenBank/DDBJ whole genome shotgun (WGS) entry which is preliminary data.</text>
</comment>
<proteinExistence type="predicted"/>
<evidence type="ECO:0000313" key="3">
    <source>
        <dbReference type="Proteomes" id="UP000029080"/>
    </source>
</evidence>
<keyword evidence="3" id="KW-1185">Reference proteome</keyword>
<dbReference type="Gene3D" id="3.40.50.300">
    <property type="entry name" value="P-loop containing nucleotide triphosphate hydrolases"/>
    <property type="match status" value="1"/>
</dbReference>
<accession>A0A087EE03</accession>
<gene>
    <name evidence="2" type="ORF">BITS_1150</name>
</gene>
<reference evidence="2 3" key="1">
    <citation type="submission" date="2014-03" db="EMBL/GenBank/DDBJ databases">
        <title>Genomics of Bifidobacteria.</title>
        <authorList>
            <person name="Ventura M."/>
            <person name="Milani C."/>
            <person name="Lugli G.A."/>
        </authorList>
    </citation>
    <scope>NUCLEOTIDE SEQUENCE [LARGE SCALE GENOMIC DNA]</scope>
    <source>
        <strain evidence="2 3">JCM 13495</strain>
    </source>
</reference>
<dbReference type="OrthoDB" id="3193269at2"/>
<dbReference type="InterPro" id="IPR003593">
    <property type="entry name" value="AAA+_ATPase"/>
</dbReference>
<name>A0A087EE03_9BIFI</name>
<dbReference type="Pfam" id="PF09848">
    <property type="entry name" value="SLFN-g3_helicase"/>
    <property type="match status" value="1"/>
</dbReference>
<dbReference type="eggNOG" id="COG3410">
    <property type="taxonomic scope" value="Bacteria"/>
</dbReference>
<dbReference type="SUPFAM" id="SSF52540">
    <property type="entry name" value="P-loop containing nucleoside triphosphate hydrolases"/>
    <property type="match status" value="1"/>
</dbReference>
<evidence type="ECO:0000259" key="1">
    <source>
        <dbReference type="SMART" id="SM00382"/>
    </source>
</evidence>
<dbReference type="AlphaFoldDB" id="A0A087EE03"/>
<dbReference type="CDD" id="cd10439">
    <property type="entry name" value="GIY-YIG_COG3410"/>
    <property type="match status" value="1"/>
</dbReference>
<dbReference type="STRING" id="356829.BITS_1150"/>
<protein>
    <recommendedName>
        <fullName evidence="1">AAA+ ATPase domain-containing protein</fullName>
    </recommendedName>
</protein>
<dbReference type="Proteomes" id="UP000029080">
    <property type="component" value="Unassembled WGS sequence"/>
</dbReference>
<organism evidence="2 3">
    <name type="scientific">Bifidobacterium tsurumiense</name>
    <dbReference type="NCBI Taxonomy" id="356829"/>
    <lineage>
        <taxon>Bacteria</taxon>
        <taxon>Bacillati</taxon>
        <taxon>Actinomycetota</taxon>
        <taxon>Actinomycetes</taxon>
        <taxon>Bifidobacteriales</taxon>
        <taxon>Bifidobacteriaceae</taxon>
        <taxon>Bifidobacterium</taxon>
    </lineage>
</organism>
<dbReference type="RefSeq" id="WP_026642065.1">
    <property type="nucleotide sequence ID" value="NZ_JGZU01000011.1"/>
</dbReference>
<dbReference type="SMART" id="SM00382">
    <property type="entry name" value="AAA"/>
    <property type="match status" value="1"/>
</dbReference>
<dbReference type="InterPro" id="IPR027417">
    <property type="entry name" value="P-loop_NTPase"/>
</dbReference>
<sequence>MTNNELAKPIVINLPLADFTTEDKIYALCQHERESHVARYAASLLLRYPTVYIVNAQEQRNKTDQSKYTVYVGETNNILRRSAEHIHIDPKNRKDWNDIKERLEANPESVTQYVIGHEHFNKSLTLDVENKLMQYMLSSNPVRALNNRQTNAQGDYFTKNEFEGLFSEIWLELHKQNPELFPAEQIIRDSALFKASPFHQLSKEQLAAEDTIMQVLVDEFGKESHSKSKTNADNKHEEKKPISRPSSLIFVHGAAGTGKTVLLSHLLYRIYNEIAFDGTDAETDEDSAALSTSGNSIFKHKRAYILVNHDQQVNVYNQIATKLGMQTAANKVVMKPAPFINEFSGRDEKNNIDINRPLDDKADIVLIDEAHLLLTQGRQGYRGKNMLHDILRRAKVVIAVFDPHQILQTAQQWDKDELSALFPNNELESARSAETFDVRNMSDLHAWGEDFKLGHIHLTQQFRIAADDDTIDWIDNLASGRSIDRIPQDMGRVYDSEPDIHNRDEDCKPYEIKVFDSPVELFKAIKKHEQPQNDDRLKRGLSRVVATYDWQYSNKENPNNPEYLWCVEMHLDPDTKHWKMGPGTQQNQGYDPYHVDERADYFCHPWNYQLPHPTTNTGLKTTEVWAEAPQTINEVGSTFSIQGFDLNFVGVIIGPSVKFRDGKIVFDRSASKNRAATNRRDGNIDYSQVNLRNELNVLLKRGAHGLYLFAVDPELQAALKRAAQTEV</sequence>
<evidence type="ECO:0000313" key="2">
    <source>
        <dbReference type="EMBL" id="KFJ06004.1"/>
    </source>
</evidence>
<dbReference type="EMBL" id="JGZU01000011">
    <property type="protein sequence ID" value="KFJ06004.1"/>
    <property type="molecule type" value="Genomic_DNA"/>
</dbReference>
<feature type="domain" description="AAA+ ATPase" evidence="1">
    <location>
        <begin position="245"/>
        <end position="442"/>
    </location>
</feature>